<evidence type="ECO:0000313" key="2">
    <source>
        <dbReference type="Proteomes" id="UP001159042"/>
    </source>
</evidence>
<reference evidence="1 2" key="1">
    <citation type="journal article" date="2023" name="Insect Mol. Biol.">
        <title>Genome sequencing provides insights into the evolution of gene families encoding plant cell wall-degrading enzymes in longhorned beetles.</title>
        <authorList>
            <person name="Shin N.R."/>
            <person name="Okamura Y."/>
            <person name="Kirsch R."/>
            <person name="Pauchet Y."/>
        </authorList>
    </citation>
    <scope>NUCLEOTIDE SEQUENCE [LARGE SCALE GENOMIC DNA]</scope>
    <source>
        <strain evidence="1">EAD_L_NR</strain>
    </source>
</reference>
<dbReference type="EMBL" id="JANEYG010000017">
    <property type="protein sequence ID" value="KAJ8919509.1"/>
    <property type="molecule type" value="Genomic_DNA"/>
</dbReference>
<sequence>LFLVFQLPYCNTILSLNAIVHENAGTEVAETSYFQDRLLESQAWILAIMVAAAPFERRKGRVGRQTRTSLISDCN</sequence>
<feature type="non-terminal residue" evidence="1">
    <location>
        <position position="1"/>
    </location>
</feature>
<proteinExistence type="predicted"/>
<evidence type="ECO:0000313" key="1">
    <source>
        <dbReference type="EMBL" id="KAJ8919509.1"/>
    </source>
</evidence>
<organism evidence="1 2">
    <name type="scientific">Exocentrus adspersus</name>
    <dbReference type="NCBI Taxonomy" id="1586481"/>
    <lineage>
        <taxon>Eukaryota</taxon>
        <taxon>Metazoa</taxon>
        <taxon>Ecdysozoa</taxon>
        <taxon>Arthropoda</taxon>
        <taxon>Hexapoda</taxon>
        <taxon>Insecta</taxon>
        <taxon>Pterygota</taxon>
        <taxon>Neoptera</taxon>
        <taxon>Endopterygota</taxon>
        <taxon>Coleoptera</taxon>
        <taxon>Polyphaga</taxon>
        <taxon>Cucujiformia</taxon>
        <taxon>Chrysomeloidea</taxon>
        <taxon>Cerambycidae</taxon>
        <taxon>Lamiinae</taxon>
        <taxon>Acanthocinini</taxon>
        <taxon>Exocentrus</taxon>
    </lineage>
</organism>
<name>A0AAV8VYW9_9CUCU</name>
<dbReference type="AlphaFoldDB" id="A0AAV8VYW9"/>
<comment type="caution">
    <text evidence="1">The sequence shown here is derived from an EMBL/GenBank/DDBJ whole genome shotgun (WGS) entry which is preliminary data.</text>
</comment>
<gene>
    <name evidence="1" type="ORF">NQ315_002130</name>
</gene>
<accession>A0AAV8VYW9</accession>
<keyword evidence="2" id="KW-1185">Reference proteome</keyword>
<dbReference type="Proteomes" id="UP001159042">
    <property type="component" value="Unassembled WGS sequence"/>
</dbReference>
<protein>
    <submittedName>
        <fullName evidence="1">Uncharacterized protein</fullName>
    </submittedName>
</protein>